<dbReference type="SMART" id="SM00255">
    <property type="entry name" value="TIR"/>
    <property type="match status" value="1"/>
</dbReference>
<dbReference type="InterPro" id="IPR042197">
    <property type="entry name" value="Apaf_helical"/>
</dbReference>
<dbReference type="SUPFAM" id="SSF52200">
    <property type="entry name" value="Toll/Interleukin receptor TIR domain"/>
    <property type="match status" value="1"/>
</dbReference>
<dbReference type="Pfam" id="PF23286">
    <property type="entry name" value="LRR_13"/>
    <property type="match status" value="1"/>
</dbReference>
<accession>A0A2P6PNK5</accession>
<dbReference type="GO" id="GO:0006952">
    <property type="term" value="P:defense response"/>
    <property type="evidence" value="ECO:0007669"/>
    <property type="project" value="UniProtKB-KW"/>
</dbReference>
<dbReference type="PANTHER" id="PTHR11017:SF578">
    <property type="entry name" value="ADP-RIBOSYL CYCLASE_CYCLIC ADP-RIBOSE HYDROLASE"/>
    <property type="match status" value="1"/>
</dbReference>
<evidence type="ECO:0000256" key="3">
    <source>
        <dbReference type="ARBA" id="ARBA00022821"/>
    </source>
</evidence>
<dbReference type="SUPFAM" id="SSF52540">
    <property type="entry name" value="P-loop containing nucleoside triphosphate hydrolases"/>
    <property type="match status" value="1"/>
</dbReference>
<dbReference type="InterPro" id="IPR002182">
    <property type="entry name" value="NB-ARC"/>
</dbReference>
<dbReference type="Gene3D" id="3.40.50.10140">
    <property type="entry name" value="Toll/interleukin-1 receptor homology (TIR) domain"/>
    <property type="match status" value="1"/>
</dbReference>
<dbReference type="InterPro" id="IPR058546">
    <property type="entry name" value="RPS4B/Roq1-like_LRR"/>
</dbReference>
<dbReference type="OrthoDB" id="1344914at2759"/>
<dbReference type="Gene3D" id="3.80.10.10">
    <property type="entry name" value="Ribonuclease Inhibitor"/>
    <property type="match status" value="2"/>
</dbReference>
<name>A0A2P6PNK5_ROSCH</name>
<dbReference type="InterPro" id="IPR044974">
    <property type="entry name" value="Disease_R_plants"/>
</dbReference>
<dbReference type="InterPro" id="IPR027417">
    <property type="entry name" value="P-loop_NTPase"/>
</dbReference>
<proteinExistence type="predicted"/>
<dbReference type="InterPro" id="IPR036390">
    <property type="entry name" value="WH_DNA-bd_sf"/>
</dbReference>
<keyword evidence="7" id="KW-1185">Reference proteome</keyword>
<dbReference type="Gene3D" id="3.40.50.300">
    <property type="entry name" value="P-loop containing nucleotide triphosphate hydrolases"/>
    <property type="match status" value="1"/>
</dbReference>
<keyword evidence="2" id="KW-0677">Repeat</keyword>
<dbReference type="AlphaFoldDB" id="A0A2P6PNK5"/>
<dbReference type="EMBL" id="PDCK01000044">
    <property type="protein sequence ID" value="PRQ23486.1"/>
    <property type="molecule type" value="Genomic_DNA"/>
</dbReference>
<dbReference type="InterPro" id="IPR058192">
    <property type="entry name" value="WHD_ROQ1-like"/>
</dbReference>
<dbReference type="OMA" id="HGFVGNL"/>
<dbReference type="GO" id="GO:0043531">
    <property type="term" value="F:ADP binding"/>
    <property type="evidence" value="ECO:0007669"/>
    <property type="project" value="InterPro"/>
</dbReference>
<reference evidence="6 7" key="1">
    <citation type="journal article" date="2018" name="Nat. Genet.">
        <title>The Rosa genome provides new insights in the design of modern roses.</title>
        <authorList>
            <person name="Bendahmane M."/>
        </authorList>
    </citation>
    <scope>NUCLEOTIDE SEQUENCE [LARGE SCALE GENOMIC DNA]</scope>
    <source>
        <strain evidence="7">cv. Old Blush</strain>
    </source>
</reference>
<dbReference type="GO" id="GO:0007165">
    <property type="term" value="P:signal transduction"/>
    <property type="evidence" value="ECO:0007669"/>
    <property type="project" value="InterPro"/>
</dbReference>
<keyword evidence="4" id="KW-0520">NAD</keyword>
<dbReference type="InterPro" id="IPR035897">
    <property type="entry name" value="Toll_tir_struct_dom_sf"/>
</dbReference>
<dbReference type="SUPFAM" id="SSF52058">
    <property type="entry name" value="L domain-like"/>
    <property type="match status" value="1"/>
</dbReference>
<dbReference type="GO" id="GO:0003677">
    <property type="term" value="F:DNA binding"/>
    <property type="evidence" value="ECO:0007669"/>
    <property type="project" value="UniProtKB-KW"/>
</dbReference>
<dbReference type="InterPro" id="IPR032675">
    <property type="entry name" value="LRR_dom_sf"/>
</dbReference>
<evidence type="ECO:0000259" key="5">
    <source>
        <dbReference type="PROSITE" id="PS50104"/>
    </source>
</evidence>
<comment type="caution">
    <text evidence="6">The sequence shown here is derived from an EMBL/GenBank/DDBJ whole genome shotgun (WGS) entry which is preliminary data.</text>
</comment>
<dbReference type="Pfam" id="PF23282">
    <property type="entry name" value="WHD_ROQ1"/>
    <property type="match status" value="1"/>
</dbReference>
<keyword evidence="1" id="KW-0433">Leucine-rich repeat</keyword>
<dbReference type="SMART" id="SM00382">
    <property type="entry name" value="AAA"/>
    <property type="match status" value="1"/>
</dbReference>
<evidence type="ECO:0000313" key="7">
    <source>
        <dbReference type="Proteomes" id="UP000238479"/>
    </source>
</evidence>
<dbReference type="Gene3D" id="1.10.8.430">
    <property type="entry name" value="Helical domain of apoptotic protease-activating factors"/>
    <property type="match status" value="1"/>
</dbReference>
<evidence type="ECO:0000313" key="6">
    <source>
        <dbReference type="EMBL" id="PRQ23486.1"/>
    </source>
</evidence>
<evidence type="ECO:0000256" key="2">
    <source>
        <dbReference type="ARBA" id="ARBA00022737"/>
    </source>
</evidence>
<organism evidence="6 7">
    <name type="scientific">Rosa chinensis</name>
    <name type="common">China rose</name>
    <dbReference type="NCBI Taxonomy" id="74649"/>
    <lineage>
        <taxon>Eukaryota</taxon>
        <taxon>Viridiplantae</taxon>
        <taxon>Streptophyta</taxon>
        <taxon>Embryophyta</taxon>
        <taxon>Tracheophyta</taxon>
        <taxon>Spermatophyta</taxon>
        <taxon>Magnoliopsida</taxon>
        <taxon>eudicotyledons</taxon>
        <taxon>Gunneridae</taxon>
        <taxon>Pentapetalae</taxon>
        <taxon>rosids</taxon>
        <taxon>fabids</taxon>
        <taxon>Rosales</taxon>
        <taxon>Rosaceae</taxon>
        <taxon>Rosoideae</taxon>
        <taxon>Rosoideae incertae sedis</taxon>
        <taxon>Rosa</taxon>
    </lineage>
</organism>
<dbReference type="SUPFAM" id="SSF46785">
    <property type="entry name" value="Winged helix' DNA-binding domain"/>
    <property type="match status" value="1"/>
</dbReference>
<keyword evidence="6" id="KW-0238">DNA-binding</keyword>
<protein>
    <submittedName>
        <fullName evidence="6">Putative TIR domain, winged helix-turn-helix DNA-binding domain-containing protein</fullName>
    </submittedName>
</protein>
<dbReference type="PRINTS" id="PR00364">
    <property type="entry name" value="DISEASERSIST"/>
</dbReference>
<evidence type="ECO:0000256" key="4">
    <source>
        <dbReference type="ARBA" id="ARBA00023027"/>
    </source>
</evidence>
<gene>
    <name evidence="6" type="ORF">RchiOBHm_Chr6g0261901</name>
</gene>
<dbReference type="Pfam" id="PF01582">
    <property type="entry name" value="TIR"/>
    <property type="match status" value="1"/>
</dbReference>
<dbReference type="PROSITE" id="PS50104">
    <property type="entry name" value="TIR"/>
    <property type="match status" value="1"/>
</dbReference>
<feature type="domain" description="TIR" evidence="5">
    <location>
        <begin position="21"/>
        <end position="190"/>
    </location>
</feature>
<evidence type="ECO:0000256" key="1">
    <source>
        <dbReference type="ARBA" id="ARBA00022614"/>
    </source>
</evidence>
<dbReference type="Gramene" id="PRQ23486">
    <property type="protein sequence ID" value="PRQ23486"/>
    <property type="gene ID" value="RchiOBHm_Chr6g0261901"/>
</dbReference>
<dbReference type="InterPro" id="IPR000157">
    <property type="entry name" value="TIR_dom"/>
</dbReference>
<dbReference type="Proteomes" id="UP000238479">
    <property type="component" value="Chromosome 6"/>
</dbReference>
<dbReference type="PANTHER" id="PTHR11017">
    <property type="entry name" value="LEUCINE-RICH REPEAT-CONTAINING PROTEIN"/>
    <property type="match status" value="1"/>
</dbReference>
<dbReference type="FunFam" id="3.40.50.10140:FF:000007">
    <property type="entry name" value="Disease resistance protein (TIR-NBS-LRR class)"/>
    <property type="match status" value="1"/>
</dbReference>
<dbReference type="InterPro" id="IPR003593">
    <property type="entry name" value="AAA+_ATPase"/>
</dbReference>
<dbReference type="Pfam" id="PF00931">
    <property type="entry name" value="NB-ARC"/>
    <property type="match status" value="1"/>
</dbReference>
<keyword evidence="3" id="KW-0611">Plant defense</keyword>
<sequence length="1190" mass="137442">MATQLSASSSLSFVPFSTRSYTHDVFLSFRGEDTRYNFTGHLHRNLVQRGINTFIDDDDLPRGEEISEALLRAIEGSRLSLIVFSENYASSKWCLDELVHILECRISKNQMVRPIFYKVDPSDVRHQRGTFGEALAEHERIFKDDRINKVLRWRTALSEAANLSGWHFSGRHEYESKFIDRIIKEISAHVIKHTPLNEAKFPVGIESRVQDMLELLDVGGSDVRMVGIWGSGGIGKTTIAKAVYNSIANEFEDSCFLENVRERSVPHDGLVNLQNSLLSEILGGKELNVINVDKGINLLRQRLRNKRILLILDDVNKLDQLDTLAGAPDWFGRGSRIIVTTRDKRLLTVHEVKPMYKARELDHHEGCELFRSIAFKNKRILDDNEKHSVSTVVEYAQGLPLALVILGSHLYARPVHKWQAMLDGFKRNLLEGIQGILKVSYDGLEKIVKEVFLDIACFFKGWKTNDVIQILEGCDRSNPTHSIEVLEEKALIYVDRYSEICMHDLLQEMGKDIVQQESTEPGERSRLWHHKDVQEVLTENTGTSKIEGIMIKMPTTDEIRLSPKCFKKMRNLKIFINVNGQFCGKVDYYPNQLRLLYWRNYPVQSLPSDFNMKDLVQLNMPCSRISRFGEGFKSMENLKSLNLSGCKFLAQSPDLSGSPNLEFLDLSYCKSLKKVHPSVGSLKKLVDLNLERCSNLVRLPGEVNWRFLRSINLNYCTRLESFPEIEGELKYMTSLRLSNTGIKALPSSIGYLINLEDLWLDNCGNLTDLPCGIYELQKLCFVFLWHCPKLVRFPNKVESEVLPTYSKVSHDNRDSLSKRKRWRAGSSLVPEPDTEFNSALPWLSYFIASPCNLSNIDFLASLDCASTLRELNLSGSPIVILPECINKFVDLWELNLIGCRRLVEIPELPPRIRRLYVRDCVSLERISKLSNILERKESQMIKEMDLTNCWRLCQNLVQMANKDDDDEVHADLFFRLLSSQQSKFTITFPVPRSEIPKWFSCQMDFMGHLRFEFYIETLANFKWDNTGLALCVAVDQKLQDHWTGFTFYIHINEVRVSIPKWEVSKYERVYSGESDHVWLHYVPFLEMWRFGYMRPLPPFTCRVFIYQDEKSRSSIKSCGVHLVMPPNEDVSMKLIRAENLTSELSSDELEKVLFPFKADDSEDFWDNYRPKQRTDCKELYTDAQLENEKL</sequence>